<evidence type="ECO:0000256" key="1">
    <source>
        <dbReference type="ARBA" id="ARBA00000109"/>
    </source>
</evidence>
<comment type="function">
    <text evidence="9">Digests double-stranded RNA. Involved in the processing of primary rRNA transcript to yield the immediate precursors to the large and small rRNAs (23S and 16S). Processes some mRNAs, and tRNAs when they are encoded in the rRNA operon. Processes pre-crRNA and tracrRNA of type II CRISPR loci if present in the organism.</text>
</comment>
<comment type="similarity">
    <text evidence="2">Belongs to the ribonuclease III family.</text>
</comment>
<organism evidence="13 14">
    <name type="scientific">Candidatus Jorgensenbacteria bacterium GW2011_GWA2_45_13</name>
    <dbReference type="NCBI Taxonomy" id="1618662"/>
    <lineage>
        <taxon>Bacteria</taxon>
        <taxon>Candidatus Joergenseniibacteriota</taxon>
    </lineage>
</organism>
<dbReference type="Pfam" id="PF14622">
    <property type="entry name" value="Ribonucleas_3_3"/>
    <property type="match status" value="1"/>
</dbReference>
<feature type="domain" description="DRBM" evidence="11">
    <location>
        <begin position="161"/>
        <end position="230"/>
    </location>
</feature>
<dbReference type="SMART" id="SM00535">
    <property type="entry name" value="RIBOc"/>
    <property type="match status" value="1"/>
</dbReference>
<proteinExistence type="inferred from homology"/>
<evidence type="ECO:0000256" key="2">
    <source>
        <dbReference type="ARBA" id="ARBA00010183"/>
    </source>
</evidence>
<evidence type="ECO:0000259" key="12">
    <source>
        <dbReference type="PROSITE" id="PS50142"/>
    </source>
</evidence>
<dbReference type="GO" id="GO:0008033">
    <property type="term" value="P:tRNA processing"/>
    <property type="evidence" value="ECO:0007669"/>
    <property type="project" value="UniProtKB-KW"/>
</dbReference>
<evidence type="ECO:0000256" key="5">
    <source>
        <dbReference type="ARBA" id="ARBA00022722"/>
    </source>
</evidence>
<dbReference type="GO" id="GO:0006397">
    <property type="term" value="P:mRNA processing"/>
    <property type="evidence" value="ECO:0007669"/>
    <property type="project" value="UniProtKB-UniRule"/>
</dbReference>
<dbReference type="EC" id="3.1.26.3" evidence="9"/>
<feature type="region of interest" description="Disordered" evidence="10">
    <location>
        <begin position="208"/>
        <end position="236"/>
    </location>
</feature>
<dbReference type="AlphaFoldDB" id="A0A0G1NCX6"/>
<evidence type="ECO:0000256" key="8">
    <source>
        <dbReference type="ARBA" id="ARBA00022884"/>
    </source>
</evidence>
<feature type="active site" evidence="9">
    <location>
        <position position="123"/>
    </location>
</feature>
<dbReference type="SUPFAM" id="SSF54768">
    <property type="entry name" value="dsRNA-binding domain-like"/>
    <property type="match status" value="1"/>
</dbReference>
<comment type="catalytic activity">
    <reaction evidence="1 9">
        <text>Endonucleolytic cleavage to 5'-phosphomonoester.</text>
        <dbReference type="EC" id="3.1.26.3"/>
    </reaction>
</comment>
<dbReference type="GO" id="GO:0006364">
    <property type="term" value="P:rRNA processing"/>
    <property type="evidence" value="ECO:0007669"/>
    <property type="project" value="UniProtKB-UniRule"/>
</dbReference>
<evidence type="ECO:0000256" key="9">
    <source>
        <dbReference type="HAMAP-Rule" id="MF_00104"/>
    </source>
</evidence>
<keyword evidence="9" id="KW-0699">rRNA-binding</keyword>
<feature type="binding site" evidence="9">
    <location>
        <position position="47"/>
    </location>
    <ligand>
        <name>Mg(2+)</name>
        <dbReference type="ChEBI" id="CHEBI:18420"/>
    </ligand>
</feature>
<comment type="caution">
    <text evidence="13">The sequence shown here is derived from an EMBL/GenBank/DDBJ whole genome shotgun (WGS) entry which is preliminary data.</text>
</comment>
<dbReference type="HAMAP" id="MF_00104">
    <property type="entry name" value="RNase_III"/>
    <property type="match status" value="1"/>
</dbReference>
<dbReference type="GO" id="GO:0046872">
    <property type="term" value="F:metal ion binding"/>
    <property type="evidence" value="ECO:0007669"/>
    <property type="project" value="UniProtKB-KW"/>
</dbReference>
<feature type="domain" description="RNase III" evidence="12">
    <location>
        <begin position="5"/>
        <end position="134"/>
    </location>
</feature>
<sequence>MNKDFKGIEEKIGVRFVNGALLKEALTHRSYLNEHSDWPVPHNERLEYLGDAVTELITTDFLFKKFPDRQEGELTSFRAALVNYQMMGKVAREIALDKYLYLSKGEEKDSGKAREVILANAFEALVGSVYLDAGYEKTREFVERVLISHLDEVIQEGLYRDPKSLLQEIVQEKLKLTPTYRVLAENGPDHQKKFTVGVFFGDTIAAEGGGTSKQEAESSAARMALNSFEDTKKEDN</sequence>
<keyword evidence="5 9" id="KW-0540">Nuclease</keyword>
<dbReference type="PROSITE" id="PS00517">
    <property type="entry name" value="RNASE_3_1"/>
    <property type="match status" value="1"/>
</dbReference>
<evidence type="ECO:0000256" key="10">
    <source>
        <dbReference type="SAM" id="MobiDB-lite"/>
    </source>
</evidence>
<dbReference type="PANTHER" id="PTHR11207">
    <property type="entry name" value="RIBONUCLEASE III"/>
    <property type="match status" value="1"/>
</dbReference>
<dbReference type="InterPro" id="IPR000999">
    <property type="entry name" value="RNase_III_dom"/>
</dbReference>
<dbReference type="GO" id="GO:0004525">
    <property type="term" value="F:ribonuclease III activity"/>
    <property type="evidence" value="ECO:0007669"/>
    <property type="project" value="UniProtKB-UniRule"/>
</dbReference>
<dbReference type="CDD" id="cd10845">
    <property type="entry name" value="DSRM_RNAse_III_family"/>
    <property type="match status" value="1"/>
</dbReference>
<dbReference type="GO" id="GO:0005737">
    <property type="term" value="C:cytoplasm"/>
    <property type="evidence" value="ECO:0007669"/>
    <property type="project" value="UniProtKB-SubCell"/>
</dbReference>
<dbReference type="GO" id="GO:0019843">
    <property type="term" value="F:rRNA binding"/>
    <property type="evidence" value="ECO:0007669"/>
    <property type="project" value="UniProtKB-KW"/>
</dbReference>
<keyword evidence="9" id="KW-0460">Magnesium</keyword>
<evidence type="ECO:0000256" key="4">
    <source>
        <dbReference type="ARBA" id="ARBA00022664"/>
    </source>
</evidence>
<keyword evidence="7 9" id="KW-0378">Hydrolase</keyword>
<evidence type="ECO:0000313" key="13">
    <source>
        <dbReference type="EMBL" id="KKT90972.1"/>
    </source>
</evidence>
<dbReference type="InterPro" id="IPR011907">
    <property type="entry name" value="RNase_III"/>
</dbReference>
<dbReference type="FunFam" id="1.10.1520.10:FF:000001">
    <property type="entry name" value="Ribonuclease 3"/>
    <property type="match status" value="1"/>
</dbReference>
<gene>
    <name evidence="9" type="primary">rnc</name>
    <name evidence="13" type="ORF">UW92_C0021G0020</name>
</gene>
<accession>A0A0G1NCX6</accession>
<feature type="binding site" evidence="9">
    <location>
        <position position="123"/>
    </location>
    <ligand>
        <name>Mg(2+)</name>
        <dbReference type="ChEBI" id="CHEBI:18420"/>
    </ligand>
</feature>
<reference evidence="13 14" key="1">
    <citation type="journal article" date="2015" name="Nature">
        <title>rRNA introns, odd ribosomes, and small enigmatic genomes across a large radiation of phyla.</title>
        <authorList>
            <person name="Brown C.T."/>
            <person name="Hug L.A."/>
            <person name="Thomas B.C."/>
            <person name="Sharon I."/>
            <person name="Castelle C.J."/>
            <person name="Singh A."/>
            <person name="Wilkins M.J."/>
            <person name="Williams K.H."/>
            <person name="Banfield J.F."/>
        </authorList>
    </citation>
    <scope>NUCLEOTIDE SEQUENCE [LARGE SCALE GENOMIC DNA]</scope>
</reference>
<feature type="active site" evidence="9">
    <location>
        <position position="51"/>
    </location>
</feature>
<dbReference type="PATRIC" id="fig|1618662.3.peg.432"/>
<dbReference type="EMBL" id="LCKF01000021">
    <property type="protein sequence ID" value="KKT90972.1"/>
    <property type="molecule type" value="Genomic_DNA"/>
</dbReference>
<dbReference type="PANTHER" id="PTHR11207:SF0">
    <property type="entry name" value="RIBONUCLEASE 3"/>
    <property type="match status" value="1"/>
</dbReference>
<keyword evidence="4 9" id="KW-0507">mRNA processing</keyword>
<dbReference type="Proteomes" id="UP000033966">
    <property type="component" value="Unassembled WGS sequence"/>
</dbReference>
<evidence type="ECO:0000259" key="11">
    <source>
        <dbReference type="PROSITE" id="PS50137"/>
    </source>
</evidence>
<dbReference type="CDD" id="cd00593">
    <property type="entry name" value="RIBOc"/>
    <property type="match status" value="1"/>
</dbReference>
<dbReference type="SMART" id="SM00358">
    <property type="entry name" value="DSRM"/>
    <property type="match status" value="1"/>
</dbReference>
<keyword evidence="9" id="KW-0963">Cytoplasm</keyword>
<dbReference type="GO" id="GO:0003725">
    <property type="term" value="F:double-stranded RNA binding"/>
    <property type="evidence" value="ECO:0007669"/>
    <property type="project" value="TreeGrafter"/>
</dbReference>
<evidence type="ECO:0000313" key="14">
    <source>
        <dbReference type="Proteomes" id="UP000033966"/>
    </source>
</evidence>
<dbReference type="PROSITE" id="PS50137">
    <property type="entry name" value="DS_RBD"/>
    <property type="match status" value="1"/>
</dbReference>
<dbReference type="NCBIfam" id="TIGR02191">
    <property type="entry name" value="RNaseIII"/>
    <property type="match status" value="1"/>
</dbReference>
<comment type="subcellular location">
    <subcellularLocation>
        <location evidence="9">Cytoplasm</location>
    </subcellularLocation>
</comment>
<dbReference type="PROSITE" id="PS50142">
    <property type="entry name" value="RNASE_3_2"/>
    <property type="match status" value="1"/>
</dbReference>
<comment type="subunit">
    <text evidence="9">Homodimer.</text>
</comment>
<name>A0A0G1NCX6_9BACT</name>
<keyword evidence="9" id="KW-0479">Metal-binding</keyword>
<evidence type="ECO:0000256" key="3">
    <source>
        <dbReference type="ARBA" id="ARBA00022552"/>
    </source>
</evidence>
<dbReference type="GO" id="GO:0010468">
    <property type="term" value="P:regulation of gene expression"/>
    <property type="evidence" value="ECO:0007669"/>
    <property type="project" value="TreeGrafter"/>
</dbReference>
<comment type="cofactor">
    <cofactor evidence="9">
        <name>Mg(2+)</name>
        <dbReference type="ChEBI" id="CHEBI:18420"/>
    </cofactor>
</comment>
<dbReference type="Gene3D" id="1.10.1520.10">
    <property type="entry name" value="Ribonuclease III domain"/>
    <property type="match status" value="1"/>
</dbReference>
<dbReference type="InterPro" id="IPR036389">
    <property type="entry name" value="RNase_III_sf"/>
</dbReference>
<dbReference type="InterPro" id="IPR014720">
    <property type="entry name" value="dsRBD_dom"/>
</dbReference>
<dbReference type="SUPFAM" id="SSF69065">
    <property type="entry name" value="RNase III domain-like"/>
    <property type="match status" value="1"/>
</dbReference>
<keyword evidence="6 9" id="KW-0255">Endonuclease</keyword>
<evidence type="ECO:0000256" key="6">
    <source>
        <dbReference type="ARBA" id="ARBA00022759"/>
    </source>
</evidence>
<keyword evidence="3 9" id="KW-0698">rRNA processing</keyword>
<dbReference type="Pfam" id="PF00035">
    <property type="entry name" value="dsrm"/>
    <property type="match status" value="1"/>
</dbReference>
<evidence type="ECO:0000256" key="7">
    <source>
        <dbReference type="ARBA" id="ARBA00022801"/>
    </source>
</evidence>
<keyword evidence="9" id="KW-0819">tRNA processing</keyword>
<feature type="binding site" evidence="9">
    <location>
        <position position="120"/>
    </location>
    <ligand>
        <name>Mg(2+)</name>
        <dbReference type="ChEBI" id="CHEBI:18420"/>
    </ligand>
</feature>
<keyword evidence="8 9" id="KW-0694">RNA-binding</keyword>
<protein>
    <recommendedName>
        <fullName evidence="9">Ribonuclease 3</fullName>
        <ecNumber evidence="9">3.1.26.3</ecNumber>
    </recommendedName>
    <alternativeName>
        <fullName evidence="9">Ribonuclease III</fullName>
        <shortName evidence="9">RNase III</shortName>
    </alternativeName>
</protein>
<dbReference type="Gene3D" id="3.30.160.20">
    <property type="match status" value="1"/>
</dbReference>